<proteinExistence type="inferred from homology"/>
<evidence type="ECO:0000256" key="1">
    <source>
        <dbReference type="PROSITE-ProRule" id="PRU01282"/>
    </source>
</evidence>
<dbReference type="PROSITE" id="PS51353">
    <property type="entry name" value="ARSC"/>
    <property type="match status" value="1"/>
</dbReference>
<dbReference type="KEGG" id="fho:H9Q81_04370"/>
<name>A0A7G9GZ28_9FUSO</name>
<protein>
    <submittedName>
        <fullName evidence="2">ArsC family transcriptional regulator</fullName>
    </submittedName>
</protein>
<accession>A0A7G9GZ28</accession>
<evidence type="ECO:0000313" key="2">
    <source>
        <dbReference type="EMBL" id="QNM16060.1"/>
    </source>
</evidence>
<dbReference type="PANTHER" id="PTHR30041:SF8">
    <property type="entry name" value="PROTEIN YFFB"/>
    <property type="match status" value="1"/>
</dbReference>
<dbReference type="CDD" id="cd02977">
    <property type="entry name" value="ArsC_family"/>
    <property type="match status" value="1"/>
</dbReference>
<keyword evidence="3" id="KW-1185">Reference proteome</keyword>
<dbReference type="AlphaFoldDB" id="A0A7G9GZ28"/>
<dbReference type="PANTHER" id="PTHR30041">
    <property type="entry name" value="ARSENATE REDUCTASE"/>
    <property type="match status" value="1"/>
</dbReference>
<organism evidence="2 3">
    <name type="scientific">Fusobacterium hominis</name>
    <dbReference type="NCBI Taxonomy" id="2764326"/>
    <lineage>
        <taxon>Bacteria</taxon>
        <taxon>Fusobacteriati</taxon>
        <taxon>Fusobacteriota</taxon>
        <taxon>Fusobacteriia</taxon>
        <taxon>Fusobacteriales</taxon>
        <taxon>Fusobacteriaceae</taxon>
        <taxon>Fusobacterium</taxon>
    </lineage>
</organism>
<sequence>MIIQIFGKKNCNDSKKAERFFKERGIKIQFINLKEKAPSKGELKSICSKFPLEELIDTNSSEYKKRNLQYMVFDLEETLLENPILFKSPIGRFKNEITLGYEPEIWKKWIEK</sequence>
<comment type="similarity">
    <text evidence="1">Belongs to the ArsC family.</text>
</comment>
<dbReference type="RefSeq" id="WP_101473801.1">
    <property type="nucleotide sequence ID" value="NZ_CP060637.1"/>
</dbReference>
<gene>
    <name evidence="2" type="ORF">H9Q81_04370</name>
</gene>
<dbReference type="InterPro" id="IPR006660">
    <property type="entry name" value="Arsenate_reductase-like"/>
</dbReference>
<dbReference type="SUPFAM" id="SSF52833">
    <property type="entry name" value="Thioredoxin-like"/>
    <property type="match status" value="1"/>
</dbReference>
<dbReference type="InterPro" id="IPR036249">
    <property type="entry name" value="Thioredoxin-like_sf"/>
</dbReference>
<dbReference type="Gene3D" id="3.40.30.10">
    <property type="entry name" value="Glutaredoxin"/>
    <property type="match status" value="1"/>
</dbReference>
<dbReference type="Pfam" id="PF03960">
    <property type="entry name" value="ArsC"/>
    <property type="match status" value="1"/>
</dbReference>
<reference evidence="2 3" key="1">
    <citation type="submission" date="2020-08" db="EMBL/GenBank/DDBJ databases">
        <authorList>
            <person name="Liu C."/>
            <person name="Sun Q."/>
        </authorList>
    </citation>
    <scope>NUCLEOTIDE SEQUENCE [LARGE SCALE GENOMIC DNA]</scope>
    <source>
        <strain evidence="2 3">NSJ-57</strain>
    </source>
</reference>
<dbReference type="EMBL" id="CP060637">
    <property type="protein sequence ID" value="QNM16060.1"/>
    <property type="molecule type" value="Genomic_DNA"/>
</dbReference>
<evidence type="ECO:0000313" key="3">
    <source>
        <dbReference type="Proteomes" id="UP000515913"/>
    </source>
</evidence>
<dbReference type="Proteomes" id="UP000515913">
    <property type="component" value="Chromosome"/>
</dbReference>